<keyword evidence="1" id="KW-0472">Membrane</keyword>
<dbReference type="KEGG" id="ole:K0B96_09240"/>
<proteinExistence type="predicted"/>
<reference evidence="2" key="1">
    <citation type="submission" date="2021-08" db="EMBL/GenBank/DDBJ databases">
        <title>Genome of a novel bacterium of the phylum Verrucomicrobia, Oleiharenicola sp. KSB-15.</title>
        <authorList>
            <person name="Chung J.-H."/>
            <person name="Ahn J.-H."/>
            <person name="Yoon Y."/>
            <person name="Kim D.-Y."/>
            <person name="An S.-H."/>
            <person name="Park I."/>
            <person name="Yeon J."/>
        </authorList>
    </citation>
    <scope>NUCLEOTIDE SEQUENCE</scope>
    <source>
        <strain evidence="2">KSB-15</strain>
    </source>
</reference>
<dbReference type="Proteomes" id="UP000825051">
    <property type="component" value="Chromosome"/>
</dbReference>
<dbReference type="SUPFAM" id="SSF52540">
    <property type="entry name" value="P-loop containing nucleoside triphosphate hydrolases"/>
    <property type="match status" value="1"/>
</dbReference>
<sequence length="214" mass="24089">MLIVFSGTDGAGKSTQIELLERALRGRGASVRRVWIRGGYTPGFAALKGLVRRFRPQALPKPGASSERTLTFASSRVRRVWLTLALLDLLLLTALVLRVRVAMGRTVLCDRYLEDSLLDFRRNFPQEEVADWWLWRVLAQCAVKPTHQFLLLVRPAESARRSRLKDEPFPDSPETLAWRYDAYRALGAGGGWQVIDCERSIAAVQREIAAKVGV</sequence>
<evidence type="ECO:0000313" key="2">
    <source>
        <dbReference type="EMBL" id="QYM77514.1"/>
    </source>
</evidence>
<name>A0A8F9XJX6_9BACT</name>
<organism evidence="2 3">
    <name type="scientific">Horticoccus luteus</name>
    <dbReference type="NCBI Taxonomy" id="2862869"/>
    <lineage>
        <taxon>Bacteria</taxon>
        <taxon>Pseudomonadati</taxon>
        <taxon>Verrucomicrobiota</taxon>
        <taxon>Opitutia</taxon>
        <taxon>Opitutales</taxon>
        <taxon>Opitutaceae</taxon>
        <taxon>Horticoccus</taxon>
    </lineage>
</organism>
<dbReference type="Gene3D" id="3.40.50.300">
    <property type="entry name" value="P-loop containing nucleotide triphosphate hydrolases"/>
    <property type="match status" value="1"/>
</dbReference>
<keyword evidence="1" id="KW-0812">Transmembrane</keyword>
<evidence type="ECO:0008006" key="4">
    <source>
        <dbReference type="Google" id="ProtNLM"/>
    </source>
</evidence>
<dbReference type="EMBL" id="CP080507">
    <property type="protein sequence ID" value="QYM77514.1"/>
    <property type="molecule type" value="Genomic_DNA"/>
</dbReference>
<keyword evidence="1" id="KW-1133">Transmembrane helix</keyword>
<feature type="transmembrane region" description="Helical" evidence="1">
    <location>
        <begin position="80"/>
        <end position="97"/>
    </location>
</feature>
<dbReference type="InterPro" id="IPR027417">
    <property type="entry name" value="P-loop_NTPase"/>
</dbReference>
<evidence type="ECO:0000313" key="3">
    <source>
        <dbReference type="Proteomes" id="UP000825051"/>
    </source>
</evidence>
<protein>
    <recommendedName>
        <fullName evidence="4">Thymidylate kinase</fullName>
    </recommendedName>
</protein>
<gene>
    <name evidence="2" type="ORF">K0B96_09240</name>
</gene>
<dbReference type="RefSeq" id="WP_220160619.1">
    <property type="nucleotide sequence ID" value="NZ_CP080507.1"/>
</dbReference>
<accession>A0A8F9XJX6</accession>
<dbReference type="AlphaFoldDB" id="A0A8F9XJX6"/>
<keyword evidence="3" id="KW-1185">Reference proteome</keyword>
<evidence type="ECO:0000256" key="1">
    <source>
        <dbReference type="SAM" id="Phobius"/>
    </source>
</evidence>